<feature type="domain" description="UPF0261" evidence="1">
    <location>
        <begin position="3"/>
        <end position="176"/>
    </location>
</feature>
<dbReference type="CDD" id="cd15488">
    <property type="entry name" value="Tm-1-like"/>
    <property type="match status" value="1"/>
</dbReference>
<evidence type="ECO:0000313" key="3">
    <source>
        <dbReference type="EMBL" id="KND92478.1"/>
    </source>
</evidence>
<evidence type="ECO:0000259" key="2">
    <source>
        <dbReference type="Pfam" id="PF23189"/>
    </source>
</evidence>
<dbReference type="AlphaFoldDB" id="A0A0L0NEL8"/>
<dbReference type="Pfam" id="PF06792">
    <property type="entry name" value="UPF0261"/>
    <property type="match status" value="1"/>
</dbReference>
<proteinExistence type="predicted"/>
<keyword evidence="4" id="KW-1185">Reference proteome</keyword>
<dbReference type="Proteomes" id="UP000036947">
    <property type="component" value="Unassembled WGS sequence"/>
</dbReference>
<comment type="caution">
    <text evidence="3">The sequence shown here is derived from an EMBL/GenBank/DDBJ whole genome shotgun (WGS) entry which is preliminary data.</text>
</comment>
<dbReference type="NCBIfam" id="NF002674">
    <property type="entry name" value="PRK02399.1-2"/>
    <property type="match status" value="1"/>
</dbReference>
<dbReference type="EMBL" id="LFRF01000005">
    <property type="protein sequence ID" value="KND92478.1"/>
    <property type="molecule type" value="Genomic_DNA"/>
</dbReference>
<dbReference type="InterPro" id="IPR051353">
    <property type="entry name" value="Tobamovirus_resist_UPF0261"/>
</dbReference>
<dbReference type="Gene3D" id="3.40.50.12030">
    <property type="entry name" value="Uncharacterised protein family UPF0261, NC domain"/>
    <property type="match status" value="1"/>
</dbReference>
<dbReference type="Gene3D" id="3.40.50.12020">
    <property type="entry name" value="Uncharacterised protein family UPF0261, NN domain"/>
    <property type="match status" value="1"/>
</dbReference>
<dbReference type="InterPro" id="IPR044122">
    <property type="entry name" value="UPF0261_N"/>
</dbReference>
<dbReference type="Pfam" id="PF23189">
    <property type="entry name" value="UPF0261_C"/>
    <property type="match status" value="1"/>
</dbReference>
<dbReference type="PANTHER" id="PTHR31862:SF1">
    <property type="entry name" value="UPF0261 DOMAIN PROTEIN (AFU_ORTHOLOGUE AFUA_1G10120)"/>
    <property type="match status" value="1"/>
</dbReference>
<feature type="domain" description="UPF0261" evidence="2">
    <location>
        <begin position="190"/>
        <end position="331"/>
    </location>
</feature>
<accession>A0A0L0NEL8</accession>
<evidence type="ECO:0000259" key="1">
    <source>
        <dbReference type="Pfam" id="PF06792"/>
    </source>
</evidence>
<sequence length="331" mass="34868">MAKVALIGTCDTKLQELLFLRDRIQDTTGVRTILVDVGRNETKHDAISISQSELLAKYGGGKNISELSRGEFIKFIAHVASEAVKELYQSGTIDGVVSVGGSGGTSLASAIMRGVLPIGFPKLIVSTIASGDTSRIVGETDMMLMYSVVDVAGLNQVPRDVLGNAGAAIAAAALSYAGRKANKATRPSSKKRVGITMFGVTTPGADAIRSHLESNYPIETYVFHATGNGGRSMERLVRDGELDAVIDLTTTEICDLVMGGVMSAGDGRLDAAAEVGVPTIISLGATDMANFGAKDTVPARFRDRTIIEHNPITTLVRSSADDCRQVGEFIC</sequence>
<dbReference type="OrthoDB" id="10264588at2759"/>
<name>A0A0L0NEL8_TOLOC</name>
<dbReference type="InterPro" id="IPR056778">
    <property type="entry name" value="UPF0261_C"/>
</dbReference>
<gene>
    <name evidence="3" type="ORF">TOPH_02737</name>
</gene>
<organism evidence="3 4">
    <name type="scientific">Tolypocladium ophioglossoides (strain CBS 100239)</name>
    <name type="common">Snaketongue truffleclub</name>
    <name type="synonym">Elaphocordyceps ophioglossoides</name>
    <dbReference type="NCBI Taxonomy" id="1163406"/>
    <lineage>
        <taxon>Eukaryota</taxon>
        <taxon>Fungi</taxon>
        <taxon>Dikarya</taxon>
        <taxon>Ascomycota</taxon>
        <taxon>Pezizomycotina</taxon>
        <taxon>Sordariomycetes</taxon>
        <taxon>Hypocreomycetidae</taxon>
        <taxon>Hypocreales</taxon>
        <taxon>Ophiocordycipitaceae</taxon>
        <taxon>Tolypocladium</taxon>
    </lineage>
</organism>
<evidence type="ECO:0000313" key="4">
    <source>
        <dbReference type="Proteomes" id="UP000036947"/>
    </source>
</evidence>
<dbReference type="PANTHER" id="PTHR31862">
    <property type="entry name" value="UPF0261 DOMAIN PROTEIN (AFU_ORTHOLOGUE AFUA_1G10120)"/>
    <property type="match status" value="1"/>
</dbReference>
<protein>
    <submittedName>
        <fullName evidence="3">Uncharacterized protein</fullName>
    </submittedName>
</protein>
<dbReference type="STRING" id="1163406.A0A0L0NEL8"/>
<reference evidence="3 4" key="1">
    <citation type="journal article" date="2015" name="BMC Genomics">
        <title>The genome of the truffle-parasite Tolypocladium ophioglossoides and the evolution of antifungal peptaibiotics.</title>
        <authorList>
            <person name="Quandt C.A."/>
            <person name="Bushley K.E."/>
            <person name="Spatafora J.W."/>
        </authorList>
    </citation>
    <scope>NUCLEOTIDE SEQUENCE [LARGE SCALE GENOMIC DNA]</scope>
    <source>
        <strain evidence="3 4">CBS 100239</strain>
    </source>
</reference>